<evidence type="ECO:0000259" key="6">
    <source>
        <dbReference type="Pfam" id="PF05699"/>
    </source>
</evidence>
<proteinExistence type="predicted"/>
<evidence type="ECO:0000313" key="8">
    <source>
        <dbReference type="Proteomes" id="UP000663841"/>
    </source>
</evidence>
<evidence type="ECO:0000256" key="2">
    <source>
        <dbReference type="ARBA" id="ARBA00022723"/>
    </source>
</evidence>
<name>A0A8H3C655_9AGAM</name>
<gene>
    <name evidence="7" type="ORF">RDB_LOCUS187478</name>
</gene>
<evidence type="ECO:0000256" key="1">
    <source>
        <dbReference type="ARBA" id="ARBA00004123"/>
    </source>
</evidence>
<reference evidence="7" key="1">
    <citation type="submission" date="2021-01" db="EMBL/GenBank/DDBJ databases">
        <authorList>
            <person name="Kaushik A."/>
        </authorList>
    </citation>
    <scope>NUCLEOTIDE SEQUENCE</scope>
    <source>
        <strain evidence="7">AG3-T5</strain>
    </source>
</reference>
<dbReference type="InterPro" id="IPR012337">
    <property type="entry name" value="RNaseH-like_sf"/>
</dbReference>
<protein>
    <recommendedName>
        <fullName evidence="6">HAT C-terminal dimerisation domain-containing protein</fullName>
    </recommendedName>
</protein>
<evidence type="ECO:0000256" key="5">
    <source>
        <dbReference type="ARBA" id="ARBA00023242"/>
    </source>
</evidence>
<feature type="domain" description="HAT C-terminal dimerisation" evidence="6">
    <location>
        <begin position="516"/>
        <end position="584"/>
    </location>
</feature>
<dbReference type="PANTHER" id="PTHR46481:SF10">
    <property type="entry name" value="ZINC FINGER BED DOMAIN-CONTAINING PROTEIN 39"/>
    <property type="match status" value="1"/>
</dbReference>
<dbReference type="Pfam" id="PF05699">
    <property type="entry name" value="Dimer_Tnp_hAT"/>
    <property type="match status" value="1"/>
</dbReference>
<evidence type="ECO:0000256" key="4">
    <source>
        <dbReference type="ARBA" id="ARBA00022833"/>
    </source>
</evidence>
<dbReference type="InterPro" id="IPR008906">
    <property type="entry name" value="HATC_C_dom"/>
</dbReference>
<organism evidence="7 8">
    <name type="scientific">Rhizoctonia solani</name>
    <dbReference type="NCBI Taxonomy" id="456999"/>
    <lineage>
        <taxon>Eukaryota</taxon>
        <taxon>Fungi</taxon>
        <taxon>Dikarya</taxon>
        <taxon>Basidiomycota</taxon>
        <taxon>Agaricomycotina</taxon>
        <taxon>Agaricomycetes</taxon>
        <taxon>Cantharellales</taxon>
        <taxon>Ceratobasidiaceae</taxon>
        <taxon>Rhizoctonia</taxon>
    </lineage>
</organism>
<comment type="subcellular location">
    <subcellularLocation>
        <location evidence="1">Nucleus</location>
    </subcellularLocation>
</comment>
<dbReference type="GO" id="GO:0008270">
    <property type="term" value="F:zinc ion binding"/>
    <property type="evidence" value="ECO:0007669"/>
    <property type="project" value="UniProtKB-KW"/>
</dbReference>
<keyword evidence="3" id="KW-0863">Zinc-finger</keyword>
<dbReference type="GO" id="GO:0046983">
    <property type="term" value="F:protein dimerization activity"/>
    <property type="evidence" value="ECO:0007669"/>
    <property type="project" value="InterPro"/>
</dbReference>
<evidence type="ECO:0000313" key="7">
    <source>
        <dbReference type="EMBL" id="CAE6474836.1"/>
    </source>
</evidence>
<dbReference type="SUPFAM" id="SSF53098">
    <property type="entry name" value="Ribonuclease H-like"/>
    <property type="match status" value="1"/>
</dbReference>
<sequence>MQMDTGAHLAIDGWSSPLTSSFLGVIVFWRLGSTMWHAVLDFIHLTQSHTGVYLAEKTLQCLDRFGLRHHIVLVCLDNASNNNTLVRHLLLSLPNFPGAHFHGRCMAHITNLIAQAFMSVFNRPSSRKRKLATSLGARVLTQQLPPNINPTFANSADAPEPNNPEQPTLDVLDVALDIPGELVDEGKEQHNTVEVQKAVAAAIETVYNLYGLCLSDDKLRNAREVFPKAAGFANKIHASGTMLATFAEYQHACRNLLTTKKEVPTQLVVTRWGAAAACGKTHEEFRTVVDMMTSKPGLGLTDFDMPTGQWDMLIDANECLQVSLSSQLFKFEVFISFFLEVFEEATHAHSHTGVPLVHEAIPHLLTMKFRLELMRDGNVINPRTSQPPRLVIRVAACAALNVLNKYLKLLEAADIYWLAIVLCPWCKLQWLEDNNYPASRTQQVRRILEDLYNKYSTRFGPSPGPSLPTSTTEDLASMLSTQTSSTSFWLQESPSDVRRNLRTANLSPQLSPLPAYLESPPIAKSEINKLGGLLQYWENEAKVGSILGRMALDVLTAPSSSVDAERAFSGGRMAVNYRQHRTSVETFRAKMAVGSWYGTPLLSDATEVLDMLEGKGNTEPDPLDLD</sequence>
<dbReference type="PANTHER" id="PTHR46481">
    <property type="entry name" value="ZINC FINGER BED DOMAIN-CONTAINING PROTEIN 4"/>
    <property type="match status" value="1"/>
</dbReference>
<keyword evidence="5" id="KW-0539">Nucleus</keyword>
<evidence type="ECO:0000256" key="3">
    <source>
        <dbReference type="ARBA" id="ARBA00022771"/>
    </source>
</evidence>
<keyword evidence="2" id="KW-0479">Metal-binding</keyword>
<dbReference type="Proteomes" id="UP000663841">
    <property type="component" value="Unassembled WGS sequence"/>
</dbReference>
<dbReference type="AlphaFoldDB" id="A0A8H3C655"/>
<keyword evidence="4" id="KW-0862">Zinc</keyword>
<accession>A0A8H3C655</accession>
<dbReference type="GO" id="GO:0005634">
    <property type="term" value="C:nucleus"/>
    <property type="evidence" value="ECO:0007669"/>
    <property type="project" value="UniProtKB-SubCell"/>
</dbReference>
<dbReference type="InterPro" id="IPR052035">
    <property type="entry name" value="ZnF_BED_domain_contain"/>
</dbReference>
<comment type="caution">
    <text evidence="7">The sequence shown here is derived from an EMBL/GenBank/DDBJ whole genome shotgun (WGS) entry which is preliminary data.</text>
</comment>
<dbReference type="EMBL" id="CAJMWW010000610">
    <property type="protein sequence ID" value="CAE6474836.1"/>
    <property type="molecule type" value="Genomic_DNA"/>
</dbReference>